<evidence type="ECO:0000256" key="1">
    <source>
        <dbReference type="ARBA" id="ARBA00004651"/>
    </source>
</evidence>
<dbReference type="RefSeq" id="WP_349189451.1">
    <property type="nucleotide sequence ID" value="NZ_JBBNPP010000043.1"/>
</dbReference>
<sequence length="151" mass="17470">CIILQAQSQLKSIYKDNADTIVGNCDSTLFLGGKEKTTLKELSESLGKETIDLYNTSETRSNQKSFGLNYQKTGKELMSQDEITVMDGGKCIYQLRGVRPFLSDKFDITKHKNYKFLEDYDKRNIFDIEKYLQRKDEVKLKESMVVEILDE</sequence>
<evidence type="ECO:0000259" key="6">
    <source>
        <dbReference type="Pfam" id="PF12696"/>
    </source>
</evidence>
<gene>
    <name evidence="7" type="ORF">AAA073_09265</name>
</gene>
<dbReference type="Gene3D" id="3.40.50.300">
    <property type="entry name" value="P-loop containing nucleotide triphosphate hydrolases"/>
    <property type="match status" value="1"/>
</dbReference>
<dbReference type="EMBL" id="JBBNPP010000043">
    <property type="protein sequence ID" value="MEQ3347616.1"/>
    <property type="molecule type" value="Genomic_DNA"/>
</dbReference>
<keyword evidence="3" id="KW-0812">Transmembrane</keyword>
<keyword evidence="2" id="KW-1003">Cell membrane</keyword>
<evidence type="ECO:0000256" key="4">
    <source>
        <dbReference type="ARBA" id="ARBA00022989"/>
    </source>
</evidence>
<dbReference type="PANTHER" id="PTHR37937:SF1">
    <property type="entry name" value="CONJUGATIVE TRANSFER: DNA TRANSPORT"/>
    <property type="match status" value="1"/>
</dbReference>
<evidence type="ECO:0000256" key="3">
    <source>
        <dbReference type="ARBA" id="ARBA00022692"/>
    </source>
</evidence>
<feature type="domain" description="TraD/TraG TraM recognition site" evidence="6">
    <location>
        <begin position="1"/>
        <end position="87"/>
    </location>
</feature>
<reference evidence="7 8" key="1">
    <citation type="submission" date="2024-04" db="EMBL/GenBank/DDBJ databases">
        <title>Human intestinal bacterial collection.</title>
        <authorList>
            <person name="Pauvert C."/>
            <person name="Hitch T.C.A."/>
            <person name="Clavel T."/>
        </authorList>
    </citation>
    <scope>NUCLEOTIDE SEQUENCE [LARGE SCALE GENOMIC DNA]</scope>
    <source>
        <strain evidence="7 8">CLA-SR-H019</strain>
    </source>
</reference>
<name>A0ABV1J371_9FIRM</name>
<accession>A0ABV1J371</accession>
<comment type="subcellular location">
    <subcellularLocation>
        <location evidence="1">Cell membrane</location>
        <topology evidence="1">Multi-pass membrane protein</topology>
    </subcellularLocation>
</comment>
<dbReference type="SUPFAM" id="SSF52540">
    <property type="entry name" value="P-loop containing nucleoside triphosphate hydrolases"/>
    <property type="match status" value="1"/>
</dbReference>
<comment type="caution">
    <text evidence="7">The sequence shown here is derived from an EMBL/GenBank/DDBJ whole genome shotgun (WGS) entry which is preliminary data.</text>
</comment>
<dbReference type="Pfam" id="PF12696">
    <property type="entry name" value="TraG-D_C"/>
    <property type="match status" value="1"/>
</dbReference>
<organism evidence="7 8">
    <name type="scientific">Peptoniphilus senegalensis</name>
    <dbReference type="NCBI Taxonomy" id="1465757"/>
    <lineage>
        <taxon>Bacteria</taxon>
        <taxon>Bacillati</taxon>
        <taxon>Bacillota</taxon>
        <taxon>Tissierellia</taxon>
        <taxon>Tissierellales</taxon>
        <taxon>Peptoniphilaceae</taxon>
        <taxon>Peptoniphilus</taxon>
    </lineage>
</organism>
<dbReference type="Proteomes" id="UP001491691">
    <property type="component" value="Unassembled WGS sequence"/>
</dbReference>
<proteinExistence type="predicted"/>
<keyword evidence="5" id="KW-0472">Membrane</keyword>
<evidence type="ECO:0000256" key="5">
    <source>
        <dbReference type="ARBA" id="ARBA00023136"/>
    </source>
</evidence>
<dbReference type="InterPro" id="IPR032689">
    <property type="entry name" value="TraG-D_C"/>
</dbReference>
<evidence type="ECO:0000313" key="8">
    <source>
        <dbReference type="Proteomes" id="UP001491691"/>
    </source>
</evidence>
<protein>
    <submittedName>
        <fullName evidence="7">TraM recognition domain-containing protein</fullName>
    </submittedName>
</protein>
<evidence type="ECO:0000256" key="2">
    <source>
        <dbReference type="ARBA" id="ARBA00022475"/>
    </source>
</evidence>
<dbReference type="InterPro" id="IPR051539">
    <property type="entry name" value="T4SS-coupling_protein"/>
</dbReference>
<evidence type="ECO:0000313" key="7">
    <source>
        <dbReference type="EMBL" id="MEQ3347616.1"/>
    </source>
</evidence>
<keyword evidence="4" id="KW-1133">Transmembrane helix</keyword>
<keyword evidence="8" id="KW-1185">Reference proteome</keyword>
<feature type="non-terminal residue" evidence="7">
    <location>
        <position position="1"/>
    </location>
</feature>
<dbReference type="PANTHER" id="PTHR37937">
    <property type="entry name" value="CONJUGATIVE TRANSFER: DNA TRANSPORT"/>
    <property type="match status" value="1"/>
</dbReference>
<dbReference type="InterPro" id="IPR027417">
    <property type="entry name" value="P-loop_NTPase"/>
</dbReference>